<feature type="transmembrane region" description="Helical" evidence="5">
    <location>
        <begin position="214"/>
        <end position="236"/>
    </location>
</feature>
<dbReference type="OrthoDB" id="5215911at2759"/>
<feature type="transmembrane region" description="Helical" evidence="5">
    <location>
        <begin position="385"/>
        <end position="405"/>
    </location>
</feature>
<dbReference type="AlphaFoldDB" id="A0A3D8QBZ3"/>
<keyword evidence="2 5" id="KW-0812">Transmembrane</keyword>
<keyword evidence="3 5" id="KW-1133">Transmembrane helix</keyword>
<dbReference type="InterPro" id="IPR036259">
    <property type="entry name" value="MFS_trans_sf"/>
</dbReference>
<feature type="transmembrane region" description="Helical" evidence="5">
    <location>
        <begin position="425"/>
        <end position="447"/>
    </location>
</feature>
<keyword evidence="4 5" id="KW-0472">Membrane</keyword>
<reference evidence="7 8" key="1">
    <citation type="journal article" date="2018" name="IMA Fungus">
        <title>IMA Genome-F 9: Draft genome sequence of Annulohypoxylon stygium, Aspergillus mulundensis, Berkeleyomyces basicola (syn. Thielaviopsis basicola), Ceratocystis smalleyi, two Cercospora beticola strains, Coleophoma cylindrospora, Fusarium fracticaudum, Phialophora cf. hyalina, and Morchella septimelata.</title>
        <authorList>
            <person name="Wingfield B.D."/>
            <person name="Bills G.F."/>
            <person name="Dong Y."/>
            <person name="Huang W."/>
            <person name="Nel W.J."/>
            <person name="Swalarsk-Parry B.S."/>
            <person name="Vaghefi N."/>
            <person name="Wilken P.M."/>
            <person name="An Z."/>
            <person name="de Beer Z.W."/>
            <person name="De Vos L."/>
            <person name="Chen L."/>
            <person name="Duong T.A."/>
            <person name="Gao Y."/>
            <person name="Hammerbacher A."/>
            <person name="Kikkert J.R."/>
            <person name="Li Y."/>
            <person name="Li H."/>
            <person name="Li K."/>
            <person name="Li Q."/>
            <person name="Liu X."/>
            <person name="Ma X."/>
            <person name="Naidoo K."/>
            <person name="Pethybridge S.J."/>
            <person name="Sun J."/>
            <person name="Steenkamp E.T."/>
            <person name="van der Nest M.A."/>
            <person name="van Wyk S."/>
            <person name="Wingfield M.J."/>
            <person name="Xiong C."/>
            <person name="Yue Q."/>
            <person name="Zhang X."/>
        </authorList>
    </citation>
    <scope>NUCLEOTIDE SEQUENCE [LARGE SCALE GENOMIC DNA]</scope>
    <source>
        <strain evidence="7 8">BP5796</strain>
    </source>
</reference>
<name>A0A3D8QBZ3_9HELO</name>
<evidence type="ECO:0000256" key="2">
    <source>
        <dbReference type="ARBA" id="ARBA00022692"/>
    </source>
</evidence>
<sequence length="525" mass="58167">MADSQSFQSNMEQEDGKDLQELSTHIAEIEEHHNGEIHVHPRPTTDPTDPLNWSLGRKYMVLFVVTLYCTVGISSQSYISNFLPSVQQTFPNASASQINLLLTIITPVVAPTDIFVYLFATTTGRKPVFIVCLITFVIANILGATSPTYTGFLISRILTAIATSPTDALQFTIVEDFTFQHQRGFFLGTLNSMGGLLQAVLTIVTGYMGVSLGYQWACVLYTCLGFVCLVCTWLWMPESSFHRHESELLPQMTPKEYEEWRKSLGPNTELSVWRQLNPLSRISRVEKQTFSQVTQQLLKVATHPTVWWLGCMQVVFLGGYSAMTVYFAQILTTAPWSWPAANVVLINLVYFPQAVIMTLMGWLSDRTLLGLARRRGGAMKTEDRLLTFPIPTISAFTGLLGFGALAQHYLNSPAGTSQPHWFSMVFIYLLINLSFGSGLEVTSIYLAGALDPQYDLAAMTISFAIRDLGSFGLSYGITPFASNVGFFASFGTYAALCVVFGSLAIPFYYYAGAIRKSFGASRSVE</sequence>
<evidence type="ECO:0000256" key="4">
    <source>
        <dbReference type="ARBA" id="ARBA00023136"/>
    </source>
</evidence>
<gene>
    <name evidence="7" type="ORF">BP5796_12151</name>
</gene>
<comment type="subcellular location">
    <subcellularLocation>
        <location evidence="1">Membrane</location>
        <topology evidence="1">Multi-pass membrane protein</topology>
    </subcellularLocation>
</comment>
<dbReference type="GO" id="GO:0005886">
    <property type="term" value="C:plasma membrane"/>
    <property type="evidence" value="ECO:0007669"/>
    <property type="project" value="TreeGrafter"/>
</dbReference>
<feature type="transmembrane region" description="Helical" evidence="5">
    <location>
        <begin position="340"/>
        <end position="364"/>
    </location>
</feature>
<keyword evidence="8" id="KW-1185">Reference proteome</keyword>
<dbReference type="Proteomes" id="UP000256328">
    <property type="component" value="Unassembled WGS sequence"/>
</dbReference>
<dbReference type="InterPro" id="IPR011701">
    <property type="entry name" value="MFS"/>
</dbReference>
<feature type="transmembrane region" description="Helical" evidence="5">
    <location>
        <begin position="185"/>
        <end position="208"/>
    </location>
</feature>
<feature type="domain" description="Major facilitator superfamily (MFS) profile" evidence="6">
    <location>
        <begin position="61"/>
        <end position="509"/>
    </location>
</feature>
<evidence type="ECO:0000313" key="8">
    <source>
        <dbReference type="Proteomes" id="UP000256328"/>
    </source>
</evidence>
<evidence type="ECO:0000256" key="3">
    <source>
        <dbReference type="ARBA" id="ARBA00022989"/>
    </source>
</evidence>
<dbReference type="PANTHER" id="PTHR23502:SF164">
    <property type="entry name" value="MAJOR FACILITATOR SUPERFAMILY (MFS) PROFILE DOMAIN-CONTAINING PROTEIN"/>
    <property type="match status" value="1"/>
</dbReference>
<dbReference type="InterPro" id="IPR020846">
    <property type="entry name" value="MFS_dom"/>
</dbReference>
<evidence type="ECO:0000259" key="6">
    <source>
        <dbReference type="PROSITE" id="PS50850"/>
    </source>
</evidence>
<feature type="transmembrane region" description="Helical" evidence="5">
    <location>
        <begin position="127"/>
        <end position="146"/>
    </location>
</feature>
<evidence type="ECO:0000256" key="1">
    <source>
        <dbReference type="ARBA" id="ARBA00004141"/>
    </source>
</evidence>
<dbReference type="GO" id="GO:0022857">
    <property type="term" value="F:transmembrane transporter activity"/>
    <property type="evidence" value="ECO:0007669"/>
    <property type="project" value="InterPro"/>
</dbReference>
<protein>
    <recommendedName>
        <fullName evidence="6">Major facilitator superfamily (MFS) profile domain-containing protein</fullName>
    </recommendedName>
</protein>
<evidence type="ECO:0000313" key="7">
    <source>
        <dbReference type="EMBL" id="RDW59227.1"/>
    </source>
</evidence>
<feature type="transmembrane region" description="Helical" evidence="5">
    <location>
        <begin position="59"/>
        <end position="79"/>
    </location>
</feature>
<feature type="transmembrane region" description="Helical" evidence="5">
    <location>
        <begin position="306"/>
        <end position="328"/>
    </location>
</feature>
<comment type="caution">
    <text evidence="7">The sequence shown here is derived from an EMBL/GenBank/DDBJ whole genome shotgun (WGS) entry which is preliminary data.</text>
</comment>
<accession>A0A3D8QBZ3</accession>
<feature type="transmembrane region" description="Helical" evidence="5">
    <location>
        <begin position="490"/>
        <end position="511"/>
    </location>
</feature>
<dbReference type="Pfam" id="PF07690">
    <property type="entry name" value="MFS_1"/>
    <property type="match status" value="1"/>
</dbReference>
<dbReference type="PANTHER" id="PTHR23502">
    <property type="entry name" value="MAJOR FACILITATOR SUPERFAMILY"/>
    <property type="match status" value="1"/>
</dbReference>
<dbReference type="PROSITE" id="PS50850">
    <property type="entry name" value="MFS"/>
    <property type="match status" value="1"/>
</dbReference>
<dbReference type="SUPFAM" id="SSF103473">
    <property type="entry name" value="MFS general substrate transporter"/>
    <property type="match status" value="1"/>
</dbReference>
<organism evidence="7 8">
    <name type="scientific">Coleophoma crateriformis</name>
    <dbReference type="NCBI Taxonomy" id="565419"/>
    <lineage>
        <taxon>Eukaryota</taxon>
        <taxon>Fungi</taxon>
        <taxon>Dikarya</taxon>
        <taxon>Ascomycota</taxon>
        <taxon>Pezizomycotina</taxon>
        <taxon>Leotiomycetes</taxon>
        <taxon>Helotiales</taxon>
        <taxon>Dermateaceae</taxon>
        <taxon>Coleophoma</taxon>
    </lineage>
</organism>
<dbReference type="Gene3D" id="1.20.1250.20">
    <property type="entry name" value="MFS general substrate transporter like domains"/>
    <property type="match status" value="1"/>
</dbReference>
<evidence type="ECO:0000256" key="5">
    <source>
        <dbReference type="SAM" id="Phobius"/>
    </source>
</evidence>
<dbReference type="EMBL" id="PDLN01000020">
    <property type="protein sequence ID" value="RDW59227.1"/>
    <property type="molecule type" value="Genomic_DNA"/>
</dbReference>
<feature type="transmembrane region" description="Helical" evidence="5">
    <location>
        <begin position="99"/>
        <end position="120"/>
    </location>
</feature>
<proteinExistence type="predicted"/>